<accession>A0ABW2M496</accession>
<reference evidence="2" key="1">
    <citation type="journal article" date="2019" name="Int. J. Syst. Evol. Microbiol.">
        <title>The Global Catalogue of Microorganisms (GCM) 10K type strain sequencing project: providing services to taxonomists for standard genome sequencing and annotation.</title>
        <authorList>
            <consortium name="The Broad Institute Genomics Platform"/>
            <consortium name="The Broad Institute Genome Sequencing Center for Infectious Disease"/>
            <person name="Wu L."/>
            <person name="Ma J."/>
        </authorList>
    </citation>
    <scope>NUCLEOTIDE SEQUENCE [LARGE SCALE GENOMIC DNA]</scope>
    <source>
        <strain evidence="2">CCUG 54781</strain>
    </source>
</reference>
<dbReference type="RefSeq" id="WP_378183006.1">
    <property type="nucleotide sequence ID" value="NZ_JBHTCR010000012.1"/>
</dbReference>
<evidence type="ECO:0000313" key="1">
    <source>
        <dbReference type="EMBL" id="MFC7348730.1"/>
    </source>
</evidence>
<dbReference type="Gene3D" id="2.60.40.1120">
    <property type="entry name" value="Carboxypeptidase-like, regulatory domain"/>
    <property type="match status" value="1"/>
</dbReference>
<dbReference type="Proteomes" id="UP001596550">
    <property type="component" value="Unassembled WGS sequence"/>
</dbReference>
<gene>
    <name evidence="1" type="ORF">ACFQO9_18580</name>
</gene>
<sequence length="391" mass="45396">MKNAILLFFVFYPLQLLLSQVIKGRVVNDIEKPIANVNIYLDGTKTGTVSAADGSFVLDIPPKTNNSVVFKKDDYESFTVNSSDVVNKNLKVVLIKAKEIEEVVIIPFTETAYKNYIHYFLSNFIGEDQSNVKIKNQRSLKFSYDKQNKILRVKAPQTLIIENKNLGYTIDYKLEEFTADFENKVTTYFGTSFFKETKNTDKVKLNRMNAYDGSAFHFMRSLYKGNVKDEGFTVHQVTKFPNEKYPTEQELLKLKEYTKVLKSNPKTTIVIPDEIQDIMNRKNNESKYKVAVTRRNLTETDYTKKQDSKVILDFKDILEVRHDKYYYELKGKDFVKSKFPIKQATHIHSNDETFEIYSNGNNSNPTNLLFQGDFTKNKIEFLLPLDYQLGD</sequence>
<name>A0ABW2M496_9FLAO</name>
<dbReference type="InterPro" id="IPR008969">
    <property type="entry name" value="CarboxyPept-like_regulatory"/>
</dbReference>
<dbReference type="SUPFAM" id="SSF49464">
    <property type="entry name" value="Carboxypeptidase regulatory domain-like"/>
    <property type="match status" value="1"/>
</dbReference>
<dbReference type="Pfam" id="PF13715">
    <property type="entry name" value="CarbopepD_reg_2"/>
    <property type="match status" value="1"/>
</dbReference>
<dbReference type="EMBL" id="JBHTCR010000012">
    <property type="protein sequence ID" value="MFC7348730.1"/>
    <property type="molecule type" value="Genomic_DNA"/>
</dbReference>
<organism evidence="1 2">
    <name type="scientific">Chryseobacterium zhengzhouense</name>
    <dbReference type="NCBI Taxonomy" id="1636086"/>
    <lineage>
        <taxon>Bacteria</taxon>
        <taxon>Pseudomonadati</taxon>
        <taxon>Bacteroidota</taxon>
        <taxon>Flavobacteriia</taxon>
        <taxon>Flavobacteriales</taxon>
        <taxon>Weeksellaceae</taxon>
        <taxon>Chryseobacterium group</taxon>
        <taxon>Chryseobacterium</taxon>
    </lineage>
</organism>
<evidence type="ECO:0000313" key="2">
    <source>
        <dbReference type="Proteomes" id="UP001596550"/>
    </source>
</evidence>
<protein>
    <submittedName>
        <fullName evidence="1">Carboxypeptidase-like regulatory domain-containing protein</fullName>
    </submittedName>
</protein>
<comment type="caution">
    <text evidence="1">The sequence shown here is derived from an EMBL/GenBank/DDBJ whole genome shotgun (WGS) entry which is preliminary data.</text>
</comment>
<proteinExistence type="predicted"/>
<keyword evidence="2" id="KW-1185">Reference proteome</keyword>